<evidence type="ECO:0000313" key="3">
    <source>
        <dbReference type="Proteomes" id="UP000316859"/>
    </source>
</evidence>
<protein>
    <submittedName>
        <fullName evidence="2">Uncharacterized protein</fullName>
    </submittedName>
</protein>
<dbReference type="Proteomes" id="UP000316859">
    <property type="component" value="Unassembled WGS sequence"/>
</dbReference>
<dbReference type="EMBL" id="VKDI01000028">
    <property type="protein sequence ID" value="TRX47082.1"/>
    <property type="molecule type" value="Genomic_DNA"/>
</dbReference>
<comment type="caution">
    <text evidence="2">The sequence shown here is derived from an EMBL/GenBank/DDBJ whole genome shotgun (WGS) entry which is preliminary data.</text>
</comment>
<name>A0ABY3CS91_9CORY</name>
<organism evidence="2 3">
    <name type="scientific">Corynebacterium guaraldiae</name>
    <dbReference type="NCBI Taxonomy" id="3051103"/>
    <lineage>
        <taxon>Bacteria</taxon>
        <taxon>Bacillati</taxon>
        <taxon>Actinomycetota</taxon>
        <taxon>Actinomycetes</taxon>
        <taxon>Mycobacteriales</taxon>
        <taxon>Corynebacteriaceae</taxon>
        <taxon>Corynebacterium</taxon>
    </lineage>
</organism>
<dbReference type="RefSeq" id="WP_144015011.1">
    <property type="nucleotide sequence ID" value="NZ_VKDI01000028.1"/>
</dbReference>
<feature type="region of interest" description="Disordered" evidence="1">
    <location>
        <begin position="114"/>
        <end position="135"/>
    </location>
</feature>
<proteinExistence type="predicted"/>
<evidence type="ECO:0000313" key="2">
    <source>
        <dbReference type="EMBL" id="TRX47082.1"/>
    </source>
</evidence>
<evidence type="ECO:0000256" key="1">
    <source>
        <dbReference type="SAM" id="MobiDB-lite"/>
    </source>
</evidence>
<keyword evidence="3" id="KW-1185">Reference proteome</keyword>
<reference evidence="2 3" key="1">
    <citation type="submission" date="2019-07" db="EMBL/GenBank/DDBJ databases">
        <title>Draft genome of C. aurimucosum strain 2299.</title>
        <authorList>
            <person name="Pacheco L.G.C."/>
            <person name="Aguiar E.R.G.R."/>
            <person name="Santos C.S."/>
            <person name="Rocha D.J.P.G."/>
            <person name="Sant'Anna L.O."/>
            <person name="Mattos-Guaraldi A.L."/>
            <person name="Santos L.S."/>
        </authorList>
    </citation>
    <scope>NUCLEOTIDE SEQUENCE [LARGE SCALE GENOMIC DNA]</scope>
    <source>
        <strain evidence="2 3">2299</strain>
    </source>
</reference>
<gene>
    <name evidence="2" type="ORF">FNY88_10880</name>
</gene>
<sequence>MGKQYGYFEWDDSVGEPGRRSDGSLHQNLYNEDRELAGHARFVPVDEPLDVHIDAGFENTFVTSDSRRDSEESDELAEAIGQALAALALVGMAKAAPHVKKWWDEQARPAVSRQAKKIRSIGRKKKPETGAVEPTELQPEVEIAHQQVMSREEAMSRLIAALAARAFSNDQLRIVKSSRIVDVDDFAQIEHAVAQIPAAQLQALIVEMVKNPGLLEDSSLANLASMLHSRAELPELIPDPIRRADTTA</sequence>
<feature type="compositionally biased region" description="Basic residues" evidence="1">
    <location>
        <begin position="114"/>
        <end position="126"/>
    </location>
</feature>
<accession>A0ABY3CS91</accession>
<feature type="region of interest" description="Disordered" evidence="1">
    <location>
        <begin position="1"/>
        <end position="26"/>
    </location>
</feature>